<protein>
    <submittedName>
        <fullName evidence="3">LPD38 domain-containing protein</fullName>
    </submittedName>
</protein>
<evidence type="ECO:0000256" key="1">
    <source>
        <dbReference type="SAM" id="MobiDB-lite"/>
    </source>
</evidence>
<evidence type="ECO:0000313" key="4">
    <source>
        <dbReference type="Proteomes" id="UP001292252"/>
    </source>
</evidence>
<gene>
    <name evidence="3" type="ORF">U2F49_01965</name>
</gene>
<proteinExistence type="predicted"/>
<accession>A0AAW9J8Y2</accession>
<dbReference type="EMBL" id="JAXOTW010000001">
    <property type="protein sequence ID" value="MDZ5475079.1"/>
    <property type="molecule type" value="Genomic_DNA"/>
</dbReference>
<dbReference type="InterPro" id="IPR040561">
    <property type="entry name" value="LPD38"/>
</dbReference>
<evidence type="ECO:0000313" key="3">
    <source>
        <dbReference type="EMBL" id="MDZ5475079.1"/>
    </source>
</evidence>
<reference evidence="3" key="1">
    <citation type="submission" date="2023-12" db="EMBL/GenBank/DDBJ databases">
        <title>Genome sequence of Bacillus thuringiensis strain SS10.</title>
        <authorList>
            <person name="Rouis S."/>
        </authorList>
    </citation>
    <scope>NUCLEOTIDE SEQUENCE</scope>
    <source>
        <strain evidence="3">SS10</strain>
    </source>
</reference>
<comment type="caution">
    <text evidence="3">The sequence shown here is derived from an EMBL/GenBank/DDBJ whole genome shotgun (WGS) entry which is preliminary data.</text>
</comment>
<organism evidence="3 4">
    <name type="scientific">Bacillus thuringiensis</name>
    <dbReference type="NCBI Taxonomy" id="1428"/>
    <lineage>
        <taxon>Bacteria</taxon>
        <taxon>Bacillati</taxon>
        <taxon>Bacillota</taxon>
        <taxon>Bacilli</taxon>
        <taxon>Bacillales</taxon>
        <taxon>Bacillaceae</taxon>
        <taxon>Bacillus</taxon>
        <taxon>Bacillus cereus group</taxon>
    </lineage>
</organism>
<dbReference type="Pfam" id="PF18857">
    <property type="entry name" value="LPD38"/>
    <property type="match status" value="1"/>
</dbReference>
<feature type="domain" description="Large polyvalent protein associated" evidence="2">
    <location>
        <begin position="1144"/>
        <end position="1299"/>
    </location>
</feature>
<dbReference type="RefSeq" id="WP_322471152.1">
    <property type="nucleotide sequence ID" value="NZ_JAXOTW010000001.1"/>
</dbReference>
<feature type="compositionally biased region" description="Basic and acidic residues" evidence="1">
    <location>
        <begin position="7"/>
        <end position="29"/>
    </location>
</feature>
<feature type="region of interest" description="Disordered" evidence="1">
    <location>
        <begin position="1"/>
        <end position="29"/>
    </location>
</feature>
<sequence>MPRKKKSDIEREQASSMVKDWEKDNGGLDDNQRATLQRMIELKSNTAQQDVRRVDYYSGNEKKYERSTQPIQVRNDNTGSLVKKKKEIFALKNGEEDEPVENVYQNLEFDKNNEDHRKPPERNPFLNQIKAANSISQSTSTDWMKQQEEASRTKRMMSTIDSISKQPPSQEGGFLDDLKFAAGKFGEMIKRPEGKTRQEVWDEYMKDGGKSRGTKEVNRFANRTMDSTLLNAPSAAMKKVRGQDAVDWQDHREGVGENVADFVSTGIGYVLPGAGAANVAGKLGMAAKVGGNTSKLGKIGQYAKEGAVTGALIAGAETPAKAYVNPEQTVEDHLKRIGVETAAGAAITPLAHGLMNAVQNLRKTKGHTSNVSDDVIQQERHQRELTNQAVEEQALQNTRIKNEPESLPIQSELESATSLEQAIESVAKQKKKASSNGELPDDVQAMRNAPPVIQSAMAPDGRTITQKKLMDSFRDNVGITLRTGRMGVGDDAVSGIYKNSPEVIRTRDYGDLETLAHETGHHLDKKFGLNDPKFDDELMKLGAHTSAQNYTSEQIRQEGMAEFMRRYLLNPAMAEQEAPAFMKHFQNTIPEDVQKGLQKVQEDAQIWANQGDEARFRGKINVNEKPKGLERVKQVLQKLPNSKEELYTDVMDRLYPISKAEKEILGGELADASVSPYKKARLAAGTPKKAQMKVEEFRNIFGDSKVDMADIRDYVTATHARDLEKQGIKTGFTPDEIEKTIAKFDNPEIQAAHQKIKAYNDSLLDMLVEGNMLSKDAVDAMREKHPNYMPFNRYFDEEGVGEGFGGGKGFVDLTNPVKRIEGSSRNVIDPFESIVKNTFKSMQAIERNKVGLALADLAENEGAGKWIEKLAGDGKESVAKENIVTVFRNGEKQQYQLAPELYRAVKAMDKEVTNKFILAASKPSDWLRAGATLTPEFALRNPIRDQFAAYVVSDTGYNPFDFVKGLKEVGKKKFGKGSEVYDDWVNQGGAYGGYLSADRDLLKEQLSGLEKQESGLPKAIKAITAPVNPKNWLKVLQNISEVSEEATKVGAYNKGLKKGLTPEESAYQARDLMDFNRMGNSMQSANRIFTFLNANVQGKDKLIRAMKEHPVRTSARIAGSTLPPSALAIASYASANDKQKEMMDNMPQQEKDTYWSYAIPGTDKVGRIPKPFDISLLANTVERANKYREGDQYAFDGFDKTVNDAVKVPWIPTTLQPIVENVANYSFFRDGPIVPKRDEKNSPKEQYGPNTSLTAREMASALDKIGIEASPYKIDNLYKGYTAGLGQFPLKGLDSAISLISNKDVPTPIAQEWNESTPGAKAFFVNGQGGGQVMEDYYNIMDEQQAIQADSKKNEEDASNAEEMKAFNRIDREMAKLRKEYYVVKSDTEMNPEVKRSELDRLDEEMRTLAREGITVFRPDYK</sequence>
<dbReference type="Proteomes" id="UP001292252">
    <property type="component" value="Unassembled WGS sequence"/>
</dbReference>
<name>A0AAW9J8Y2_BACTU</name>
<evidence type="ECO:0000259" key="2">
    <source>
        <dbReference type="Pfam" id="PF18857"/>
    </source>
</evidence>